<keyword evidence="3" id="KW-1185">Reference proteome</keyword>
<organism evidence="2 3">
    <name type="scientific">Arthrobacter alpinus</name>
    <dbReference type="NCBI Taxonomy" id="656366"/>
    <lineage>
        <taxon>Bacteria</taxon>
        <taxon>Bacillati</taxon>
        <taxon>Actinomycetota</taxon>
        <taxon>Actinomycetes</taxon>
        <taxon>Micrococcales</taxon>
        <taxon>Micrococcaceae</taxon>
        <taxon>Arthrobacter</taxon>
    </lineage>
</organism>
<name>A0A0M4RRZ3_9MICC</name>
<dbReference type="Proteomes" id="UP000062833">
    <property type="component" value="Chromosome"/>
</dbReference>
<protein>
    <submittedName>
        <fullName evidence="2">Uncharacterized protein</fullName>
    </submittedName>
</protein>
<evidence type="ECO:0000313" key="3">
    <source>
        <dbReference type="Proteomes" id="UP000062833"/>
    </source>
</evidence>
<feature type="compositionally biased region" description="Low complexity" evidence="1">
    <location>
        <begin position="35"/>
        <end position="73"/>
    </location>
</feature>
<feature type="region of interest" description="Disordered" evidence="1">
    <location>
        <begin position="35"/>
        <end position="99"/>
    </location>
</feature>
<sequence>MSWPSPTQASRARVFFQSGDAAAVAVNSSALSSGTKMLANSTPAPSLAPSPSKVSPAVSGPSRRSSASGARPGHAGCLNRSASFARSPGAPVQSADWAR</sequence>
<reference evidence="3" key="1">
    <citation type="submission" date="2015-09" db="EMBL/GenBank/DDBJ databases">
        <title>Complete genome of Arthrobacter alpinus strain R3.8.</title>
        <authorList>
            <person name="See-Too W.S."/>
            <person name="Chan K.G."/>
        </authorList>
    </citation>
    <scope>NUCLEOTIDE SEQUENCE [LARGE SCALE GENOMIC DNA]</scope>
    <source>
        <strain evidence="3">R3.8</strain>
    </source>
</reference>
<evidence type="ECO:0000256" key="1">
    <source>
        <dbReference type="SAM" id="MobiDB-lite"/>
    </source>
</evidence>
<dbReference type="AlphaFoldDB" id="A0A0M4RRZ3"/>
<dbReference type="KEGG" id="aaq:AOC05_17550"/>
<dbReference type="EMBL" id="CP012677">
    <property type="protein sequence ID" value="ALE93713.1"/>
    <property type="molecule type" value="Genomic_DNA"/>
</dbReference>
<evidence type="ECO:0000313" key="2">
    <source>
        <dbReference type="EMBL" id="ALE93713.1"/>
    </source>
</evidence>
<accession>A0A0M4RRZ3</accession>
<proteinExistence type="predicted"/>
<gene>
    <name evidence="2" type="ORF">AOC05_17550</name>
</gene>